<name>A0A182IGG4_ANOAR</name>
<accession>A0A182IGG4</accession>
<dbReference type="AlphaFoldDB" id="A0A182IGG4"/>
<sequence length="120" mass="13835">MIIVIQRKRCVSSWLKIQVIRLIKERCIVVVSCKSAVRKVRKVIELYKVQIKIPHLPCIRTSQCRSWGYFLSANLKFLTGKASLSGCRRGLISVANRKKNLLLVESTYVVRCEFVGRKVK</sequence>
<protein>
    <submittedName>
        <fullName evidence="1">Uncharacterized protein</fullName>
    </submittedName>
</protein>
<evidence type="ECO:0000313" key="2">
    <source>
        <dbReference type="Proteomes" id="UP000075840"/>
    </source>
</evidence>
<dbReference type="Proteomes" id="UP000075840">
    <property type="component" value="Unassembled WGS sequence"/>
</dbReference>
<proteinExistence type="predicted"/>
<organism evidence="1 2">
    <name type="scientific">Anopheles arabiensis</name>
    <name type="common">Mosquito</name>
    <dbReference type="NCBI Taxonomy" id="7173"/>
    <lineage>
        <taxon>Eukaryota</taxon>
        <taxon>Metazoa</taxon>
        <taxon>Ecdysozoa</taxon>
        <taxon>Arthropoda</taxon>
        <taxon>Hexapoda</taxon>
        <taxon>Insecta</taxon>
        <taxon>Pterygota</taxon>
        <taxon>Neoptera</taxon>
        <taxon>Endopterygota</taxon>
        <taxon>Diptera</taxon>
        <taxon>Nematocera</taxon>
        <taxon>Culicoidea</taxon>
        <taxon>Culicidae</taxon>
        <taxon>Anophelinae</taxon>
        <taxon>Anopheles</taxon>
    </lineage>
</organism>
<reference evidence="1" key="1">
    <citation type="submission" date="2022-08" db="UniProtKB">
        <authorList>
            <consortium name="EnsemblMetazoa"/>
        </authorList>
    </citation>
    <scope>IDENTIFICATION</scope>
    <source>
        <strain evidence="1">Dongola</strain>
    </source>
</reference>
<dbReference type="VEuPathDB" id="VectorBase:AARA014559"/>
<keyword evidence="2" id="KW-1185">Reference proteome</keyword>
<dbReference type="EMBL" id="APCN01005378">
    <property type="status" value="NOT_ANNOTATED_CDS"/>
    <property type="molecule type" value="Genomic_DNA"/>
</dbReference>
<evidence type="ECO:0000313" key="1">
    <source>
        <dbReference type="EnsemblMetazoa" id="AARA014559-PA"/>
    </source>
</evidence>
<dbReference type="EnsemblMetazoa" id="AARA014559-RA">
    <property type="protein sequence ID" value="AARA014559-PA"/>
    <property type="gene ID" value="AARA014559"/>
</dbReference>